<accession>A0A2A5WAH7</accession>
<comment type="pathway">
    <text evidence="1">Lipid metabolism; fatty acid beta-oxidation.</text>
</comment>
<reference evidence="7 8" key="1">
    <citation type="submission" date="2017-08" db="EMBL/GenBank/DDBJ databases">
        <title>Fine stratification of microbial communities through a metagenomic profile of the photic zone.</title>
        <authorList>
            <person name="Haro-Moreno J.M."/>
            <person name="Lopez-Perez M."/>
            <person name="De La Torre J."/>
            <person name="Picazo A."/>
            <person name="Camacho A."/>
            <person name="Rodriguez-Valera F."/>
        </authorList>
    </citation>
    <scope>NUCLEOTIDE SEQUENCE [LARGE SCALE GENOMIC DNA]</scope>
    <source>
        <strain evidence="7">MED-G28</strain>
    </source>
</reference>
<name>A0A2A5WAH7_9GAMM</name>
<dbReference type="Gene3D" id="1.10.12.10">
    <property type="entry name" value="Lyase 2-enoyl-coa Hydratase, Chain A, domain 2"/>
    <property type="match status" value="1"/>
</dbReference>
<dbReference type="FunFam" id="1.10.12.10:FF:000004">
    <property type="entry name" value="Delta3,5-delta2,4-dienoyl-CoA isomerase"/>
    <property type="match status" value="1"/>
</dbReference>
<keyword evidence="5" id="KW-0413">Isomerase</keyword>
<keyword evidence="4" id="KW-0443">Lipid metabolism</keyword>
<organism evidence="7 8">
    <name type="scientific">OM182 bacterium MED-G28</name>
    <dbReference type="NCBI Taxonomy" id="1986256"/>
    <lineage>
        <taxon>Bacteria</taxon>
        <taxon>Pseudomonadati</taxon>
        <taxon>Pseudomonadota</taxon>
        <taxon>Gammaproteobacteria</taxon>
        <taxon>OMG group</taxon>
        <taxon>OM182 clade</taxon>
    </lineage>
</organism>
<dbReference type="InterPro" id="IPR029045">
    <property type="entry name" value="ClpP/crotonase-like_dom_sf"/>
</dbReference>
<dbReference type="AlphaFoldDB" id="A0A2A5WAH7"/>
<dbReference type="InterPro" id="IPR001753">
    <property type="entry name" value="Enoyl-CoA_hydra/iso"/>
</dbReference>
<comment type="caution">
    <text evidence="7">The sequence shown here is derived from an EMBL/GenBank/DDBJ whole genome shotgun (WGS) entry which is preliminary data.</text>
</comment>
<dbReference type="UniPathway" id="UPA00659"/>
<keyword evidence="3" id="KW-0276">Fatty acid metabolism</keyword>
<dbReference type="GO" id="GO:0006635">
    <property type="term" value="P:fatty acid beta-oxidation"/>
    <property type="evidence" value="ECO:0007669"/>
    <property type="project" value="UniProtKB-UniPathway"/>
</dbReference>
<dbReference type="Pfam" id="PF00378">
    <property type="entry name" value="ECH_1"/>
    <property type="match status" value="1"/>
</dbReference>
<gene>
    <name evidence="7" type="ORF">CNF02_08860</name>
</gene>
<dbReference type="InterPro" id="IPR014748">
    <property type="entry name" value="Enoyl-CoA_hydra_C"/>
</dbReference>
<dbReference type="EMBL" id="NTJZ01000009">
    <property type="protein sequence ID" value="PDH33288.1"/>
    <property type="molecule type" value="Genomic_DNA"/>
</dbReference>
<evidence type="ECO:0000313" key="8">
    <source>
        <dbReference type="Proteomes" id="UP000219329"/>
    </source>
</evidence>
<evidence type="ECO:0000256" key="5">
    <source>
        <dbReference type="ARBA" id="ARBA00023235"/>
    </source>
</evidence>
<protein>
    <submittedName>
        <fullName evidence="7">Enoyl-CoA hydratase</fullName>
    </submittedName>
</protein>
<evidence type="ECO:0000256" key="1">
    <source>
        <dbReference type="ARBA" id="ARBA00005005"/>
    </source>
</evidence>
<sequence>MLQVAEKLYTFIAGAINSLFLYKETEVQSRCFEVNIENNIAHIVLNRPEKRNSMIPEFWDDLPRIIKQIETGSLARVIVISSTGPHFTSGIDTSILGSSKEQGTDAEAIEKINRQQGAKFYDTVKYLQRTFSCLDECKVPVLAAIQGGAIGGGVDLITSCDMRYMTSDGFLTIFEINIGMTADVGTFPRITKLLPEGIVKELAYTGRRMEAAEAKSLGIVNEVYSDHATMLQEVMKIAAAIASKAPLAVYGSKRIINYARDHSTADTLDYIGIWNASMLQQSEIKEAITAADEKRKADFVDLPVARKKMSGGLTDQ</sequence>
<dbReference type="InterPro" id="IPR045002">
    <property type="entry name" value="Ech1-like"/>
</dbReference>
<dbReference type="InterPro" id="IPR018376">
    <property type="entry name" value="Enoyl-CoA_hyd/isom_CS"/>
</dbReference>
<dbReference type="PANTHER" id="PTHR43149">
    <property type="entry name" value="ENOYL-COA HYDRATASE"/>
    <property type="match status" value="1"/>
</dbReference>
<dbReference type="Proteomes" id="UP000219329">
    <property type="component" value="Unassembled WGS sequence"/>
</dbReference>
<evidence type="ECO:0000256" key="2">
    <source>
        <dbReference type="ARBA" id="ARBA00005254"/>
    </source>
</evidence>
<evidence type="ECO:0000256" key="3">
    <source>
        <dbReference type="ARBA" id="ARBA00022832"/>
    </source>
</evidence>
<evidence type="ECO:0000313" key="7">
    <source>
        <dbReference type="EMBL" id="PDH33288.1"/>
    </source>
</evidence>
<evidence type="ECO:0000256" key="6">
    <source>
        <dbReference type="RuleBase" id="RU003707"/>
    </source>
</evidence>
<proteinExistence type="inferred from homology"/>
<dbReference type="Gene3D" id="3.90.226.10">
    <property type="entry name" value="2-enoyl-CoA Hydratase, Chain A, domain 1"/>
    <property type="match status" value="1"/>
</dbReference>
<dbReference type="SUPFAM" id="SSF52096">
    <property type="entry name" value="ClpP/crotonase"/>
    <property type="match status" value="1"/>
</dbReference>
<evidence type="ECO:0000256" key="4">
    <source>
        <dbReference type="ARBA" id="ARBA00023098"/>
    </source>
</evidence>
<dbReference type="PROSITE" id="PS00166">
    <property type="entry name" value="ENOYL_COA_HYDRATASE"/>
    <property type="match status" value="1"/>
</dbReference>
<dbReference type="CDD" id="cd06558">
    <property type="entry name" value="crotonase-like"/>
    <property type="match status" value="1"/>
</dbReference>
<dbReference type="GO" id="GO:0016853">
    <property type="term" value="F:isomerase activity"/>
    <property type="evidence" value="ECO:0007669"/>
    <property type="project" value="UniProtKB-KW"/>
</dbReference>
<comment type="similarity">
    <text evidence="2 6">Belongs to the enoyl-CoA hydratase/isomerase family.</text>
</comment>